<evidence type="ECO:0000256" key="3">
    <source>
        <dbReference type="ARBA" id="ARBA00022737"/>
    </source>
</evidence>
<feature type="compositionally biased region" description="Low complexity" evidence="6">
    <location>
        <begin position="9"/>
        <end position="25"/>
    </location>
</feature>
<dbReference type="Pfam" id="PF00400">
    <property type="entry name" value="WD40"/>
    <property type="match status" value="2"/>
</dbReference>
<keyword evidence="4" id="KW-0966">Cell projection</keyword>
<dbReference type="InterPro" id="IPR001680">
    <property type="entry name" value="WD40_rpt"/>
</dbReference>
<evidence type="ECO:0000256" key="6">
    <source>
        <dbReference type="SAM" id="MobiDB-lite"/>
    </source>
</evidence>
<evidence type="ECO:0000256" key="2">
    <source>
        <dbReference type="ARBA" id="ARBA00022574"/>
    </source>
</evidence>
<protein>
    <recommendedName>
        <fullName evidence="5">Cilia- and flagella-associated protein 251</fullName>
    </recommendedName>
</protein>
<name>A0AAN9ZBR1_9ORTH</name>
<dbReference type="InterPro" id="IPR015943">
    <property type="entry name" value="WD40/YVTN_repeat-like_dom_sf"/>
</dbReference>
<feature type="compositionally biased region" description="Acidic residues" evidence="6">
    <location>
        <begin position="1256"/>
        <end position="1279"/>
    </location>
</feature>
<feature type="compositionally biased region" description="Acidic residues" evidence="6">
    <location>
        <begin position="32"/>
        <end position="41"/>
    </location>
</feature>
<keyword evidence="2" id="KW-0853">WD repeat</keyword>
<comment type="caution">
    <text evidence="7">The sequence shown here is derived from an EMBL/GenBank/DDBJ whole genome shotgun (WGS) entry which is preliminary data.</text>
</comment>
<dbReference type="PANTHER" id="PTHR13720">
    <property type="entry name" value="WD-40 REPEAT PROTEIN"/>
    <property type="match status" value="1"/>
</dbReference>
<evidence type="ECO:0000313" key="8">
    <source>
        <dbReference type="Proteomes" id="UP001378592"/>
    </source>
</evidence>
<evidence type="ECO:0000256" key="4">
    <source>
        <dbReference type="ARBA" id="ARBA00023273"/>
    </source>
</evidence>
<proteinExistence type="predicted"/>
<keyword evidence="8" id="KW-1185">Reference proteome</keyword>
<dbReference type="AlphaFoldDB" id="A0AAN9ZBR1"/>
<evidence type="ECO:0000313" key="7">
    <source>
        <dbReference type="EMBL" id="KAK7871006.1"/>
    </source>
</evidence>
<dbReference type="SMART" id="SM00320">
    <property type="entry name" value="WD40"/>
    <property type="match status" value="6"/>
</dbReference>
<sequence>MDWTLTIDSASSSSTSASESLSASEVFHEEKVEEEEVEEEEESKITDIDALVEGSETEFDSSFTPFTLRWTYGRNVHVPFVNLTSENRKSIFYSAAHIGVLYDYEDKVMKFLQGHQNCITSIASDSSGKWIVTSDAGKDNVIIVWNCETCLPTCTIFDPHGEDGTTLVGMSPDATFLVSVSNSKDQIIACWKWTLGEKKPNGEFILPFQYGKIHRIVFCEDKNGDFMLTAESCVLFGIWEDDNLTVHIQEKPKSSKLINCKLCCSVYQNYSHYALTTTDTGHLLMWSDVPFSSVFNNEIPCNNNKTLLKTLVLDKESIEVIKAYKEIIITGNVSGELRFYDKMMKILYWVQSFQLCAITEINFHLWYEGSTDKLAKDGSCTISDRVDPFKPFYALEKAFERVLEKEKEKLAELRLLLKAAKKPEKSAQHPDEALIGDIIRDVLRDVEQWDVNETDKEELIQKIIKTAVDHVESKLSAALDHTEELIEGFLSSIFSEVDEDIPAKHSRDVAHAVMSEIMQSFDHKMDNNGENEIFVRDVLEEMIDTVSIVEEALEKEDVDDSKGLTELVVENVFQAIEEKFAIDTQKVVELIVRNLIKDFEKKESASQREIEQVEHEIEMGKHPKIFCRLKKIIEQRIEKNDELRIPSDATLERNPFVIGDFMISTVNGDIGLVNFINNTYTVILDKCVSPITALDCHVGKQQFAVGNASGSVILYNFIKTRTKVLETHLNSSEEEHGVTAVKFAPSGFFLACGLADGSFWILDSSVLNPLSKTPHVHVDAPITQICISDDSLWIAHKDTEMRVCLYRCEDPSGAEIEFMGKQKSHFKPIRDLMFMRSLEDELHLYSLGEDRMLVEYDLIHSEADDLKILLIERIEQSAIPYCMTVYPKFGVENFILVANSEYKFKIFNDDSRLCRKTALGPRFEKPVSKIVILPKRQEKSQCMVYACEKHIGIQMLPLDGNPYKSVGMIGHPVKITHMDVYPRSKLLFTVGEGDHAVLMWTINTRAVHIMAHIGGEGLDPYYCLIEGGQNGWLYKEIQDFFYYAQILHEGENTTTERNVSHEIPLCEVPDLMRAIGYFPSEHEIGNMLHEIQFWTYSDNGKPQKYVSFEDFVKLYLNHQPAFGTPFRKLQEAFEAFADDEDEEDGLIMYRETLISMLQERAECLSQEQVVKYLQVLLPSTQEPGESSSSSGSSEGSLWEFLPEDITYKAFVEDILGIRPPPKQKDAEKGKSKEKSDDIVTLVGDVVDTVLSAAEVSQEEILEEDEDKTEEEDECIDDFD</sequence>
<reference evidence="7 8" key="1">
    <citation type="submission" date="2024-03" db="EMBL/GenBank/DDBJ databases">
        <title>The genome assembly and annotation of the cricket Gryllus longicercus Weissman &amp; Gray.</title>
        <authorList>
            <person name="Szrajer S."/>
            <person name="Gray D."/>
            <person name="Ylla G."/>
        </authorList>
    </citation>
    <scope>NUCLEOTIDE SEQUENCE [LARGE SCALE GENOMIC DNA]</scope>
    <source>
        <strain evidence="7">DAG 2021-001</strain>
        <tissue evidence="7">Whole body minus gut</tissue>
    </source>
</reference>
<dbReference type="InterPro" id="IPR011992">
    <property type="entry name" value="EF-hand-dom_pair"/>
</dbReference>
<comment type="subcellular location">
    <subcellularLocation>
        <location evidence="1">Cell projection</location>
        <location evidence="1">Cilium</location>
    </subcellularLocation>
</comment>
<dbReference type="PANTHER" id="PTHR13720:SF13">
    <property type="entry name" value="CILIA- AND FLAGELLA-ASSOCIATED PROTEIN 251"/>
    <property type="match status" value="1"/>
</dbReference>
<dbReference type="Gene3D" id="2.130.10.10">
    <property type="entry name" value="YVTN repeat-like/Quinoprotein amine dehydrogenase"/>
    <property type="match status" value="2"/>
</dbReference>
<keyword evidence="3" id="KW-0677">Repeat</keyword>
<dbReference type="SUPFAM" id="SSF47473">
    <property type="entry name" value="EF-hand"/>
    <property type="match status" value="1"/>
</dbReference>
<organism evidence="7 8">
    <name type="scientific">Gryllus longicercus</name>
    <dbReference type="NCBI Taxonomy" id="2509291"/>
    <lineage>
        <taxon>Eukaryota</taxon>
        <taxon>Metazoa</taxon>
        <taxon>Ecdysozoa</taxon>
        <taxon>Arthropoda</taxon>
        <taxon>Hexapoda</taxon>
        <taxon>Insecta</taxon>
        <taxon>Pterygota</taxon>
        <taxon>Neoptera</taxon>
        <taxon>Polyneoptera</taxon>
        <taxon>Orthoptera</taxon>
        <taxon>Ensifera</taxon>
        <taxon>Gryllidea</taxon>
        <taxon>Grylloidea</taxon>
        <taxon>Gryllidae</taxon>
        <taxon>Gryllinae</taxon>
        <taxon>Gryllus</taxon>
    </lineage>
</organism>
<evidence type="ECO:0000256" key="1">
    <source>
        <dbReference type="ARBA" id="ARBA00004138"/>
    </source>
</evidence>
<dbReference type="InterPro" id="IPR036322">
    <property type="entry name" value="WD40_repeat_dom_sf"/>
</dbReference>
<dbReference type="InterPro" id="IPR050630">
    <property type="entry name" value="WD_repeat_EMAP"/>
</dbReference>
<evidence type="ECO:0000256" key="5">
    <source>
        <dbReference type="ARBA" id="ARBA00040994"/>
    </source>
</evidence>
<dbReference type="GO" id="GO:0031514">
    <property type="term" value="C:motile cilium"/>
    <property type="evidence" value="ECO:0007669"/>
    <property type="project" value="TreeGrafter"/>
</dbReference>
<dbReference type="Proteomes" id="UP001378592">
    <property type="component" value="Unassembled WGS sequence"/>
</dbReference>
<gene>
    <name evidence="7" type="ORF">R5R35_012200</name>
</gene>
<dbReference type="SUPFAM" id="SSF50978">
    <property type="entry name" value="WD40 repeat-like"/>
    <property type="match status" value="2"/>
</dbReference>
<feature type="region of interest" description="Disordered" evidence="6">
    <location>
        <begin position="1"/>
        <end position="41"/>
    </location>
</feature>
<dbReference type="EMBL" id="JAZDUA010000048">
    <property type="protein sequence ID" value="KAK7871006.1"/>
    <property type="molecule type" value="Genomic_DNA"/>
</dbReference>
<accession>A0AAN9ZBR1</accession>
<feature type="region of interest" description="Disordered" evidence="6">
    <location>
        <begin position="1253"/>
        <end position="1279"/>
    </location>
</feature>